<dbReference type="RefSeq" id="WP_008476532.1">
    <property type="nucleotide sequence ID" value="NZ_CAGS01000143.1"/>
</dbReference>
<organism evidence="1 2">
    <name type="scientific">Nitrolancea hollandica Lb</name>
    <dbReference type="NCBI Taxonomy" id="1129897"/>
    <lineage>
        <taxon>Bacteria</taxon>
        <taxon>Pseudomonadati</taxon>
        <taxon>Thermomicrobiota</taxon>
        <taxon>Thermomicrobia</taxon>
        <taxon>Sphaerobacterales</taxon>
        <taxon>Sphaerobacterineae</taxon>
        <taxon>Sphaerobacteraceae</taxon>
        <taxon>Nitrolancea</taxon>
    </lineage>
</organism>
<dbReference type="EMBL" id="CAGS01000143">
    <property type="protein sequence ID" value="CCF83400.1"/>
    <property type="molecule type" value="Genomic_DNA"/>
</dbReference>
<evidence type="ECO:0000313" key="2">
    <source>
        <dbReference type="Proteomes" id="UP000004221"/>
    </source>
</evidence>
<comment type="caution">
    <text evidence="1">The sequence shown here is derived from an EMBL/GenBank/DDBJ whole genome shotgun (WGS) entry which is preliminary data.</text>
</comment>
<evidence type="ECO:0000313" key="1">
    <source>
        <dbReference type="EMBL" id="CCF83400.1"/>
    </source>
</evidence>
<protein>
    <submittedName>
        <fullName evidence="1">Uncharacterized protein</fullName>
    </submittedName>
</protein>
<proteinExistence type="predicted"/>
<dbReference type="AlphaFoldDB" id="I4EFD8"/>
<gene>
    <name evidence="1" type="ORF">NITHO_2270017</name>
</gene>
<reference evidence="1 2" key="1">
    <citation type="journal article" date="2012" name="ISME J.">
        <title>Nitrification expanded: discovery, physiology and genomics of a nitrite-oxidizing bacterium from the phylum Chloroflexi.</title>
        <authorList>
            <person name="Sorokin D.Y."/>
            <person name="Lucker S."/>
            <person name="Vejmelkova D."/>
            <person name="Kostrikina N.A."/>
            <person name="Kleerebezem R."/>
            <person name="Rijpstra W.I."/>
            <person name="Damste J.S."/>
            <person name="Le Paslier D."/>
            <person name="Muyzer G."/>
            <person name="Wagner M."/>
            <person name="van Loosdrecht M.C."/>
            <person name="Daims H."/>
        </authorList>
    </citation>
    <scope>NUCLEOTIDE SEQUENCE [LARGE SCALE GENOMIC DNA]</scope>
    <source>
        <strain evidence="2">none</strain>
    </source>
</reference>
<keyword evidence="2" id="KW-1185">Reference proteome</keyword>
<name>I4EFD8_9BACT</name>
<sequence>MSETRGLSLGTALKQIAQRMADRLTTIGNVEDLHVLINHGRGARRELEELQRLYSQLGGDAINNPVVATGFSRDIESALDQASLALGRAATFEEIRERLTIALILGTEVANDLRRQVHSGS</sequence>
<dbReference type="Proteomes" id="UP000004221">
    <property type="component" value="Unassembled WGS sequence"/>
</dbReference>
<accession>I4EFD8</accession>